<accession>A0A834ZS87</accession>
<gene>
    <name evidence="2" type="ORF">HHK36_004091</name>
</gene>
<keyword evidence="1" id="KW-1133">Transmembrane helix</keyword>
<evidence type="ECO:0000313" key="3">
    <source>
        <dbReference type="Proteomes" id="UP000655225"/>
    </source>
</evidence>
<organism evidence="2 3">
    <name type="scientific">Tetracentron sinense</name>
    <name type="common">Spur-leaf</name>
    <dbReference type="NCBI Taxonomy" id="13715"/>
    <lineage>
        <taxon>Eukaryota</taxon>
        <taxon>Viridiplantae</taxon>
        <taxon>Streptophyta</taxon>
        <taxon>Embryophyta</taxon>
        <taxon>Tracheophyta</taxon>
        <taxon>Spermatophyta</taxon>
        <taxon>Magnoliopsida</taxon>
        <taxon>Trochodendrales</taxon>
        <taxon>Trochodendraceae</taxon>
        <taxon>Tetracentron</taxon>
    </lineage>
</organism>
<dbReference type="EMBL" id="JABCRI010000002">
    <property type="protein sequence ID" value="KAF8411537.1"/>
    <property type="molecule type" value="Genomic_DNA"/>
</dbReference>
<name>A0A834ZS87_TETSI</name>
<keyword evidence="1" id="KW-0812">Transmembrane</keyword>
<dbReference type="AlphaFoldDB" id="A0A834ZS87"/>
<dbReference type="Proteomes" id="UP000655225">
    <property type="component" value="Unassembled WGS sequence"/>
</dbReference>
<protein>
    <submittedName>
        <fullName evidence="2">Uncharacterized protein</fullName>
    </submittedName>
</protein>
<proteinExistence type="predicted"/>
<evidence type="ECO:0000256" key="1">
    <source>
        <dbReference type="SAM" id="Phobius"/>
    </source>
</evidence>
<sequence>MKNFVSFGAHTALFASAIILALLPVGISLRLMHGHHIPMSFNGGVTSNGDQDSVTPKEGAKEELGMELYPTGSSLPDCACAKGNIIMYLPIDASGWIRIRYGSKR</sequence>
<evidence type="ECO:0000313" key="2">
    <source>
        <dbReference type="EMBL" id="KAF8411537.1"/>
    </source>
</evidence>
<feature type="transmembrane region" description="Helical" evidence="1">
    <location>
        <begin position="12"/>
        <end position="32"/>
    </location>
</feature>
<reference evidence="2 3" key="1">
    <citation type="submission" date="2020-04" db="EMBL/GenBank/DDBJ databases">
        <title>Plant Genome Project.</title>
        <authorList>
            <person name="Zhang R.-G."/>
        </authorList>
    </citation>
    <scope>NUCLEOTIDE SEQUENCE [LARGE SCALE GENOMIC DNA]</scope>
    <source>
        <strain evidence="2">YNK0</strain>
        <tissue evidence="2">Leaf</tissue>
    </source>
</reference>
<keyword evidence="1" id="KW-0472">Membrane</keyword>
<keyword evidence="3" id="KW-1185">Reference proteome</keyword>
<comment type="caution">
    <text evidence="2">The sequence shown here is derived from an EMBL/GenBank/DDBJ whole genome shotgun (WGS) entry which is preliminary data.</text>
</comment>